<sequence>MELNGDLQGLIERAWALKETIDGDINSSFRYCNFCLRHGHNCDIAGTAYKETERLTAMRDSLKDVESMLIYLQAIQDLLSWARGSFCSQQRATSLQRLRSWQHLDRRTALARLEDSRSVLIENVSQYQGRPLDVV</sequence>
<evidence type="ECO:0000313" key="2">
    <source>
        <dbReference type="RefSeq" id="XP_030541025.1"/>
    </source>
</evidence>
<keyword evidence="1" id="KW-1185">Reference proteome</keyword>
<reference evidence="2" key="1">
    <citation type="submission" date="2025-08" db="UniProtKB">
        <authorList>
            <consortium name="RefSeq"/>
        </authorList>
    </citation>
    <scope>IDENTIFICATION</scope>
    <source>
        <tissue evidence="2">Leaf</tissue>
    </source>
</reference>
<accession>A0A8B8Q1T9</accession>
<dbReference type="OrthoDB" id="1892915at2759"/>
<dbReference type="Proteomes" id="UP000827889">
    <property type="component" value="Chromosome 9"/>
</dbReference>
<dbReference type="KEGG" id="rarg:115748622"/>
<dbReference type="AlphaFoldDB" id="A0A8B8Q1T9"/>
<dbReference type="PANTHER" id="PTHR33600">
    <property type="entry name" value="PLASTID DIVISION PROTEIN PDV2"/>
    <property type="match status" value="1"/>
</dbReference>
<evidence type="ECO:0000313" key="1">
    <source>
        <dbReference type="Proteomes" id="UP000827889"/>
    </source>
</evidence>
<dbReference type="PANTHER" id="PTHR33600:SF5">
    <property type="entry name" value="PLASTID DIVISION PROTEIN PDV1"/>
    <property type="match status" value="1"/>
</dbReference>
<name>A0A8B8Q1T9_9MYRT</name>
<dbReference type="GO" id="GO:0010020">
    <property type="term" value="P:chloroplast fission"/>
    <property type="evidence" value="ECO:0007669"/>
    <property type="project" value="InterPro"/>
</dbReference>
<dbReference type="RefSeq" id="XP_030541025.1">
    <property type="nucleotide sequence ID" value="XM_030685165.2"/>
</dbReference>
<gene>
    <name evidence="2" type="primary">LOC115748622</name>
</gene>
<dbReference type="GeneID" id="115748622"/>
<organism evidence="1 2">
    <name type="scientific">Rhodamnia argentea</name>
    <dbReference type="NCBI Taxonomy" id="178133"/>
    <lineage>
        <taxon>Eukaryota</taxon>
        <taxon>Viridiplantae</taxon>
        <taxon>Streptophyta</taxon>
        <taxon>Embryophyta</taxon>
        <taxon>Tracheophyta</taxon>
        <taxon>Spermatophyta</taxon>
        <taxon>Magnoliopsida</taxon>
        <taxon>eudicotyledons</taxon>
        <taxon>Gunneridae</taxon>
        <taxon>Pentapetalae</taxon>
        <taxon>rosids</taxon>
        <taxon>malvids</taxon>
        <taxon>Myrtales</taxon>
        <taxon>Myrtaceae</taxon>
        <taxon>Myrtoideae</taxon>
        <taxon>Myrteae</taxon>
        <taxon>Australasian group</taxon>
        <taxon>Rhodamnia</taxon>
    </lineage>
</organism>
<proteinExistence type="predicted"/>
<dbReference type="InterPro" id="IPR038939">
    <property type="entry name" value="PDV1/PDV2"/>
</dbReference>
<protein>
    <submittedName>
        <fullName evidence="2">Uncharacterized protein LOC115748622 isoform X1</fullName>
    </submittedName>
</protein>